<keyword evidence="2" id="KW-0812">Transmembrane</keyword>
<protein>
    <submittedName>
        <fullName evidence="3">Uncharacterized protein</fullName>
    </submittedName>
</protein>
<gene>
    <name evidence="3" type="ORF">JWS13_04485</name>
</gene>
<dbReference type="RefSeq" id="WP_206004642.1">
    <property type="nucleotide sequence ID" value="NZ_CP070617.1"/>
</dbReference>
<reference evidence="3 4" key="1">
    <citation type="journal article" date="2021" name="Microbiol. Resour. Announc.">
        <title>Complete Genome Sequences of Two Rhodococcus sp. Strains with Large and Linear Chromosomes, Isolated from Apple Rhizosphere.</title>
        <authorList>
            <person name="Benning S."/>
            <person name="Brugnone N."/>
            <person name="Siani R."/>
            <person name="Kublik S."/>
            <person name="Schloter M."/>
            <person name="Rad V."/>
        </authorList>
    </citation>
    <scope>NUCLEOTIDE SEQUENCE [LARGE SCALE GENOMIC DNA]</scope>
    <source>
        <strain evidence="3 4">R79</strain>
    </source>
</reference>
<accession>A0A974ZRT8</accession>
<geneLocation type="plasmid" evidence="3 4">
    <name>unnamed2</name>
</geneLocation>
<evidence type="ECO:0000313" key="4">
    <source>
        <dbReference type="Proteomes" id="UP000662986"/>
    </source>
</evidence>
<evidence type="ECO:0000313" key="3">
    <source>
        <dbReference type="EMBL" id="QSE87879.1"/>
    </source>
</evidence>
<name>A0A974ZRT8_9NOCA</name>
<evidence type="ECO:0000256" key="2">
    <source>
        <dbReference type="SAM" id="Phobius"/>
    </source>
</evidence>
<feature type="coiled-coil region" evidence="1">
    <location>
        <begin position="128"/>
        <end position="155"/>
    </location>
</feature>
<keyword evidence="4" id="KW-1185">Reference proteome</keyword>
<keyword evidence="3" id="KW-0614">Plasmid</keyword>
<keyword evidence="2" id="KW-0472">Membrane</keyword>
<dbReference type="EMBL" id="CP070617">
    <property type="protein sequence ID" value="QSE87879.1"/>
    <property type="molecule type" value="Genomic_DNA"/>
</dbReference>
<feature type="transmembrane region" description="Helical" evidence="2">
    <location>
        <begin position="183"/>
        <end position="202"/>
    </location>
</feature>
<keyword evidence="1" id="KW-0175">Coiled coil</keyword>
<organism evidence="3 4">
    <name type="scientific">Rhodococcus pseudokoreensis</name>
    <dbReference type="NCBI Taxonomy" id="2811421"/>
    <lineage>
        <taxon>Bacteria</taxon>
        <taxon>Bacillati</taxon>
        <taxon>Actinomycetota</taxon>
        <taxon>Actinomycetes</taxon>
        <taxon>Mycobacteriales</taxon>
        <taxon>Nocardiaceae</taxon>
        <taxon>Rhodococcus</taxon>
    </lineage>
</organism>
<evidence type="ECO:0000256" key="1">
    <source>
        <dbReference type="SAM" id="Coils"/>
    </source>
</evidence>
<dbReference type="Proteomes" id="UP000662986">
    <property type="component" value="Plasmid unnamed2"/>
</dbReference>
<reference evidence="3 4" key="2">
    <citation type="journal article" date="2022" name="Arch. Microbiol.">
        <title>Rhodococcus pseudokoreensis sp. nov. isolated from the rhizosphere of young M26 apple rootstocks.</title>
        <authorList>
            <person name="Kampfer P."/>
            <person name="Glaeser S.P."/>
            <person name="Blom J."/>
            <person name="Wolf J."/>
            <person name="Benning S."/>
            <person name="Schloter M."/>
            <person name="Neumann-Schaal M."/>
        </authorList>
    </citation>
    <scope>NUCLEOTIDE SEQUENCE [LARGE SCALE GENOMIC DNA]</scope>
    <source>
        <strain evidence="3 4">R79</strain>
    </source>
</reference>
<sequence length="203" mass="22054">MMGSASKPDAYRQYLAAIEAILDIPSGLDRAQAAAAQESRRVADEQARVALTHGQRAEQIRRGSIDSYRAAAQTLAGLGLRLPGSVRPAPGMVGDADELQRMQNVQARLCDLVDRCALEAESTARVRARADQQRAAQAQAAAAALRKRQELARQDRERQAESFRLADEAEHLARQARARRRTLTSLAGAAVILILLVVLVVLL</sequence>
<keyword evidence="2" id="KW-1133">Transmembrane helix</keyword>
<proteinExistence type="predicted"/>